<evidence type="ECO:0000256" key="3">
    <source>
        <dbReference type="ARBA" id="ARBA00023052"/>
    </source>
</evidence>
<gene>
    <name evidence="8" type="ORF">H8L09_18970</name>
</gene>
<dbReference type="SUPFAM" id="SSF52518">
    <property type="entry name" value="Thiamin diphosphate-binding fold (THDP-binding)"/>
    <property type="match status" value="2"/>
</dbReference>
<dbReference type="GO" id="GO:0050660">
    <property type="term" value="F:flavin adenine dinucleotide binding"/>
    <property type="evidence" value="ECO:0007669"/>
    <property type="project" value="TreeGrafter"/>
</dbReference>
<dbReference type="EMBL" id="JACNQW010000013">
    <property type="protein sequence ID" value="MBC5047440.1"/>
    <property type="molecule type" value="Genomic_DNA"/>
</dbReference>
<evidence type="ECO:0000259" key="5">
    <source>
        <dbReference type="Pfam" id="PF00205"/>
    </source>
</evidence>
<keyword evidence="3 4" id="KW-0786">Thiamine pyrophosphate</keyword>
<feature type="domain" description="Thiamine pyrophosphate enzyme central" evidence="5">
    <location>
        <begin position="219"/>
        <end position="351"/>
    </location>
</feature>
<dbReference type="GO" id="GO:0003984">
    <property type="term" value="F:acetolactate synthase activity"/>
    <property type="evidence" value="ECO:0007669"/>
    <property type="project" value="TreeGrafter"/>
</dbReference>
<evidence type="ECO:0000259" key="6">
    <source>
        <dbReference type="Pfam" id="PF02775"/>
    </source>
</evidence>
<dbReference type="Pfam" id="PF02776">
    <property type="entry name" value="TPP_enzyme_N"/>
    <property type="match status" value="1"/>
</dbReference>
<dbReference type="CDD" id="cd00568">
    <property type="entry name" value="TPP_enzymes"/>
    <property type="match status" value="1"/>
</dbReference>
<accession>A0A8H9ZQ11</accession>
<dbReference type="AlphaFoldDB" id="A0A8H9ZQ11"/>
<dbReference type="GO" id="GO:0009099">
    <property type="term" value="P:L-valine biosynthetic process"/>
    <property type="evidence" value="ECO:0007669"/>
    <property type="project" value="TreeGrafter"/>
</dbReference>
<dbReference type="PANTHER" id="PTHR18968">
    <property type="entry name" value="THIAMINE PYROPHOSPHATE ENZYMES"/>
    <property type="match status" value="1"/>
</dbReference>
<dbReference type="InterPro" id="IPR000399">
    <property type="entry name" value="TPP-bd_CS"/>
</dbReference>
<dbReference type="InterPro" id="IPR029061">
    <property type="entry name" value="THDP-binding"/>
</dbReference>
<dbReference type="InterPro" id="IPR012001">
    <property type="entry name" value="Thiamin_PyroP_enz_TPP-bd_dom"/>
</dbReference>
<dbReference type="RefSeq" id="WP_053810059.1">
    <property type="nucleotide sequence ID" value="NZ_CABWVB010000023.1"/>
</dbReference>
<dbReference type="Proteomes" id="UP000646540">
    <property type="component" value="Unassembled WGS sequence"/>
</dbReference>
<proteinExistence type="inferred from homology"/>
<feature type="domain" description="Thiamine pyrophosphate enzyme TPP-binding" evidence="6">
    <location>
        <begin position="409"/>
        <end position="553"/>
    </location>
</feature>
<dbReference type="Gene3D" id="3.40.50.970">
    <property type="match status" value="2"/>
</dbReference>
<dbReference type="PROSITE" id="PS00187">
    <property type="entry name" value="TPP_ENZYMES"/>
    <property type="match status" value="1"/>
</dbReference>
<dbReference type="InterPro" id="IPR045229">
    <property type="entry name" value="TPP_enz"/>
</dbReference>
<feature type="domain" description="Thiamine pyrophosphate enzyme N-terminal TPP-binding" evidence="7">
    <location>
        <begin position="11"/>
        <end position="128"/>
    </location>
</feature>
<dbReference type="InterPro" id="IPR011766">
    <property type="entry name" value="TPP_enzyme_TPP-bd"/>
</dbReference>
<dbReference type="GO" id="GO:0009097">
    <property type="term" value="P:isoleucine biosynthetic process"/>
    <property type="evidence" value="ECO:0007669"/>
    <property type="project" value="TreeGrafter"/>
</dbReference>
<dbReference type="GO" id="GO:0005948">
    <property type="term" value="C:acetolactate synthase complex"/>
    <property type="evidence" value="ECO:0007669"/>
    <property type="project" value="TreeGrafter"/>
</dbReference>
<evidence type="ECO:0000256" key="4">
    <source>
        <dbReference type="RuleBase" id="RU362132"/>
    </source>
</evidence>
<dbReference type="Pfam" id="PF00205">
    <property type="entry name" value="TPP_enzyme_M"/>
    <property type="match status" value="1"/>
</dbReference>
<dbReference type="InterPro" id="IPR029035">
    <property type="entry name" value="DHS-like_NAD/FAD-binding_dom"/>
</dbReference>
<evidence type="ECO:0000313" key="9">
    <source>
        <dbReference type="Proteomes" id="UP000646540"/>
    </source>
</evidence>
<dbReference type="InterPro" id="IPR012000">
    <property type="entry name" value="Thiamin_PyroP_enz_cen_dom"/>
</dbReference>
<dbReference type="SUPFAM" id="SSF52467">
    <property type="entry name" value="DHS-like NAD/FAD-binding domain"/>
    <property type="match status" value="1"/>
</dbReference>
<organism evidence="8 9">
    <name type="scientific">Klebsiella quasipneumoniae</name>
    <dbReference type="NCBI Taxonomy" id="1463165"/>
    <lineage>
        <taxon>Bacteria</taxon>
        <taxon>Pseudomonadati</taxon>
        <taxon>Pseudomonadota</taxon>
        <taxon>Gammaproteobacteria</taxon>
        <taxon>Enterobacterales</taxon>
        <taxon>Enterobacteriaceae</taxon>
        <taxon>Klebsiella/Raoultella group</taxon>
        <taxon>Klebsiella</taxon>
        <taxon>Klebsiella pneumoniae complex</taxon>
    </lineage>
</organism>
<evidence type="ECO:0000256" key="2">
    <source>
        <dbReference type="ARBA" id="ARBA00007812"/>
    </source>
</evidence>
<evidence type="ECO:0000259" key="7">
    <source>
        <dbReference type="Pfam" id="PF02776"/>
    </source>
</evidence>
<reference evidence="8" key="1">
    <citation type="submission" date="2020-08" db="EMBL/GenBank/DDBJ databases">
        <title>Genomic evolution and epidemiology of Klebsiella pneumoniae from a major hospital in Beijing, China, over a fifteen-year period: dissemination of known and novel high-risk clones.</title>
        <authorList>
            <person name="Palmieri M."/>
        </authorList>
    </citation>
    <scope>NUCLEOTIDE SEQUENCE</scope>
    <source>
        <strain evidence="8">K7050</strain>
    </source>
</reference>
<comment type="similarity">
    <text evidence="2 4">Belongs to the TPP enzyme family.</text>
</comment>
<evidence type="ECO:0000313" key="8">
    <source>
        <dbReference type="EMBL" id="MBC5047440.1"/>
    </source>
</evidence>
<comment type="caution">
    <text evidence="8">The sequence shown here is derived from an EMBL/GenBank/DDBJ whole genome shotgun (WGS) entry which is preliminary data.</text>
</comment>
<evidence type="ECO:0000256" key="1">
    <source>
        <dbReference type="ARBA" id="ARBA00001964"/>
    </source>
</evidence>
<name>A0A8H9ZQ11_9ENTR</name>
<dbReference type="PANTHER" id="PTHR18968:SF13">
    <property type="entry name" value="ACETOLACTATE SYNTHASE CATALYTIC SUBUNIT, MITOCHONDRIAL"/>
    <property type="match status" value="1"/>
</dbReference>
<dbReference type="CDD" id="cd07035">
    <property type="entry name" value="TPP_PYR_POX_like"/>
    <property type="match status" value="1"/>
</dbReference>
<dbReference type="GO" id="GO:0030976">
    <property type="term" value="F:thiamine pyrophosphate binding"/>
    <property type="evidence" value="ECO:0007669"/>
    <property type="project" value="InterPro"/>
</dbReference>
<dbReference type="GO" id="GO:0000287">
    <property type="term" value="F:magnesium ion binding"/>
    <property type="evidence" value="ECO:0007669"/>
    <property type="project" value="InterPro"/>
</dbReference>
<protein>
    <submittedName>
        <fullName evidence="8">Thiamine pyrophosphate-binding protein</fullName>
    </submittedName>
</protein>
<dbReference type="Pfam" id="PF02775">
    <property type="entry name" value="TPP_enzyme_C"/>
    <property type="match status" value="1"/>
</dbReference>
<comment type="cofactor">
    <cofactor evidence="1">
        <name>thiamine diphosphate</name>
        <dbReference type="ChEBI" id="CHEBI:58937"/>
    </cofactor>
</comment>
<sequence>MANHISKRNETGAAWILRQLKQLDASHLFMVPGKLINAFMRCYPRDVQAGSDEFPVPIVTACETGAAYMAEGYARVSSAFGVCLVIGGPGVTNTLTGIASAYTDNFPVLLLAGQIASGMEMRNVLQDSTQSGINQRDIFAPVTRAAYEVKEGQPLSLFLRESLRALKGAERGPVYLGVSKEVLTSVDAYRGEITDSVSDSWQRKPVDLIKMRSSAFETFLANNQRCIILAGLRGKTPETSRALIDFAEAYGFPVATTLSAKGLFPEDHPLALGVYGYSGHPRAIEALKDGELDGVILLGMDMTQWSTMIWSPDLQPPGGVIQVDINADYLGKFMDVTCGVVADSSAFLDALSEYYHPILAEGRNVREPWVQRLMTASRCMPIGDESRHPASYVGLLQTHFPDNGIVSVDSGAHRSFFGHYWVSRTPDAYLSATTLGPMGWSIPAGIGASFAAPDRKCMVITGDGCMLMQGMEIATAAKYQRNVLFVVFNNASYAASYFNNKENQADLTDIPDYDWCLLAKSFGIEAISVQSPEELEGMIADIMRKQTPFLIEVKCDNYHATPNTEYNRRVKAHPLI</sequence>
<dbReference type="Gene3D" id="3.40.50.1220">
    <property type="entry name" value="TPP-binding domain"/>
    <property type="match status" value="1"/>
</dbReference>